<dbReference type="EC" id="1.-.-.-" evidence="26"/>
<keyword evidence="25" id="KW-0256">Endoplasmic reticulum</keyword>
<keyword evidence="3" id="KW-0488">Methylation</keyword>
<keyword evidence="25 26" id="KW-0503">Monooxygenase</keyword>
<accession>A0ABY6LKQ8</accession>
<comment type="catalytic activity">
    <reaction evidence="17">
        <text>sulcatone + NADPH + O2 + H(+) = 4-methylpent-3-en-1-yl acetate + NADP(+) + H2O</text>
        <dbReference type="Rhea" id="RHEA:54864"/>
        <dbReference type="ChEBI" id="CHEBI:15377"/>
        <dbReference type="ChEBI" id="CHEBI:15378"/>
        <dbReference type="ChEBI" id="CHEBI:15379"/>
        <dbReference type="ChEBI" id="CHEBI:16310"/>
        <dbReference type="ChEBI" id="CHEBI:57783"/>
        <dbReference type="ChEBI" id="CHEBI:58349"/>
        <dbReference type="ChEBI" id="CHEBI:138373"/>
    </reaction>
    <physiologicalReaction direction="left-to-right" evidence="17">
        <dbReference type="Rhea" id="RHEA:54865"/>
    </physiologicalReaction>
</comment>
<evidence type="ECO:0000256" key="12">
    <source>
        <dbReference type="ARBA" id="ARBA00023098"/>
    </source>
</evidence>
<keyword evidence="7 25" id="KW-0274">FAD</keyword>
<evidence type="ECO:0000256" key="8">
    <source>
        <dbReference type="ARBA" id="ARBA00022848"/>
    </source>
</evidence>
<dbReference type="InterPro" id="IPR002257">
    <property type="entry name" value="Flavin_mOase_5"/>
</dbReference>
<name>A0ABY6LKQ8_9ARAC</name>
<dbReference type="InterPro" id="IPR020946">
    <property type="entry name" value="Flavin_mOase-like"/>
</dbReference>
<evidence type="ECO:0000256" key="23">
    <source>
        <dbReference type="ARBA" id="ARBA00049443"/>
    </source>
</evidence>
<feature type="transmembrane region" description="Helical" evidence="27">
    <location>
        <begin position="513"/>
        <end position="530"/>
    </location>
</feature>
<comment type="catalytic activity">
    <reaction evidence="24">
        <text>octan-3-one + NADPH + O2 + H(+) = pentyl propanoate + NADP(+) + H2O</text>
        <dbReference type="Rhea" id="RHEA:54840"/>
        <dbReference type="ChEBI" id="CHEBI:15377"/>
        <dbReference type="ChEBI" id="CHEBI:15378"/>
        <dbReference type="ChEBI" id="CHEBI:15379"/>
        <dbReference type="ChEBI" id="CHEBI:57783"/>
        <dbReference type="ChEBI" id="CHEBI:58349"/>
        <dbReference type="ChEBI" id="CHEBI:80946"/>
        <dbReference type="ChEBI" id="CHEBI:87373"/>
    </reaction>
    <physiologicalReaction direction="left-to-right" evidence="24">
        <dbReference type="Rhea" id="RHEA:54841"/>
    </physiologicalReaction>
</comment>
<evidence type="ECO:0000256" key="5">
    <source>
        <dbReference type="ARBA" id="ARBA00022630"/>
    </source>
</evidence>
<keyword evidence="11 25" id="KW-0560">Oxidoreductase</keyword>
<protein>
    <recommendedName>
        <fullName evidence="26">Flavin-containing monooxygenase</fullName>
        <ecNumber evidence="26">1.-.-.-</ecNumber>
    </recommendedName>
</protein>
<keyword evidence="10 27" id="KW-1133">Transmembrane helix</keyword>
<evidence type="ECO:0000256" key="9">
    <source>
        <dbReference type="ARBA" id="ARBA00022857"/>
    </source>
</evidence>
<comment type="catalytic activity">
    <reaction evidence="22">
        <text>heptan-4-one + NADPH + O2 + H(+) = propyl butanoate + NADP(+) + H2O</text>
        <dbReference type="Rhea" id="RHEA:54852"/>
        <dbReference type="ChEBI" id="CHEBI:15377"/>
        <dbReference type="ChEBI" id="CHEBI:15378"/>
        <dbReference type="ChEBI" id="CHEBI:15379"/>
        <dbReference type="ChEBI" id="CHEBI:57783"/>
        <dbReference type="ChEBI" id="CHEBI:58349"/>
        <dbReference type="ChEBI" id="CHEBI:89484"/>
        <dbReference type="ChEBI" id="CHEBI:89719"/>
    </reaction>
    <physiologicalReaction direction="left-to-right" evidence="22">
        <dbReference type="Rhea" id="RHEA:54853"/>
    </physiologicalReaction>
</comment>
<proteinExistence type="inferred from homology"/>
<evidence type="ECO:0000256" key="13">
    <source>
        <dbReference type="ARBA" id="ARBA00023136"/>
    </source>
</evidence>
<keyword evidence="4" id="KW-0597">Phosphoprotein</keyword>
<evidence type="ECO:0000256" key="20">
    <source>
        <dbReference type="ARBA" id="ARBA00048459"/>
    </source>
</evidence>
<comment type="similarity">
    <text evidence="2 25 26">Belongs to the FMO family.</text>
</comment>
<dbReference type="PRINTS" id="PR00370">
    <property type="entry name" value="FMOXYGENASE"/>
</dbReference>
<organism evidence="28 29">
    <name type="scientific">Cordylochernes scorpioides</name>
    <dbReference type="NCBI Taxonomy" id="51811"/>
    <lineage>
        <taxon>Eukaryota</taxon>
        <taxon>Metazoa</taxon>
        <taxon>Ecdysozoa</taxon>
        <taxon>Arthropoda</taxon>
        <taxon>Chelicerata</taxon>
        <taxon>Arachnida</taxon>
        <taxon>Pseudoscorpiones</taxon>
        <taxon>Cheliferoidea</taxon>
        <taxon>Chernetidae</taxon>
        <taxon>Cordylochernes</taxon>
    </lineage>
</organism>
<comment type="function">
    <text evidence="14">Acts as a Baeyer-Villiger monooxygenase on a broad range of substrates. Catalyzes the insertion of an oxygen atom into a carbon-carbon bond adjacent to a carbonyl, which converts ketones to esters. Active on diverse carbonyl compounds, whereas soft nucleophiles are mostly non- or poorly reactive. In contrast with other forms of FMO it is non- or poorly active on 'classical' substrates such as drugs, pesticides, and dietary components containing soft nucleophilic heteroatoms. Able to oxidize drug molecules bearing a carbonyl group on an aliphatic chain, such as nabumetone and pentoxifylline. Also, in the absence of substrates, shows slow but yet significant NADPH oxidase activity. Acts as a positive modulator of cholesterol biosynthesis as well as glucose homeostasis, promoting metabolic aging via pleiotropic effects.</text>
</comment>
<dbReference type="PRINTS" id="PR01125">
    <property type="entry name" value="FMOXYGENASE5"/>
</dbReference>
<reference evidence="28 29" key="1">
    <citation type="submission" date="2022-01" db="EMBL/GenBank/DDBJ databases">
        <title>A chromosomal length assembly of Cordylochernes scorpioides.</title>
        <authorList>
            <person name="Zeh D."/>
            <person name="Zeh J."/>
        </authorList>
    </citation>
    <scope>NUCLEOTIDE SEQUENCE [LARGE SCALE GENOMIC DNA]</scope>
    <source>
        <strain evidence="28">IN4F17</strain>
        <tissue evidence="28">Whole Body</tissue>
    </source>
</reference>
<evidence type="ECO:0000256" key="15">
    <source>
        <dbReference type="ARBA" id="ARBA00047426"/>
    </source>
</evidence>
<dbReference type="InterPro" id="IPR036188">
    <property type="entry name" value="FAD/NAD-bd_sf"/>
</dbReference>
<evidence type="ECO:0000256" key="25">
    <source>
        <dbReference type="PIRNR" id="PIRNR000332"/>
    </source>
</evidence>
<dbReference type="EMBL" id="CP092882">
    <property type="protein sequence ID" value="UYV81762.1"/>
    <property type="molecule type" value="Genomic_DNA"/>
</dbReference>
<evidence type="ECO:0000256" key="19">
    <source>
        <dbReference type="ARBA" id="ARBA00047977"/>
    </source>
</evidence>
<keyword evidence="13 25" id="KW-0472">Membrane</keyword>
<comment type="subcellular location">
    <subcellularLocation>
        <location evidence="25">Endoplasmic reticulum membrane</location>
    </subcellularLocation>
    <subcellularLocation>
        <location evidence="1">Microsome membrane</location>
    </subcellularLocation>
</comment>
<sequence length="531" mass="61438">MAARGRICVIGAGFSGLTAIKNCRDEDLDVICFEAQDEVGGLWRYREETEEGYGSVMPFTISNTSKEMSSASDFIIPEHLPNYMHNKELYGVIKEYAKKFGLYEYIRFKHRVEKVVKASDYESTGRWEVEVKDLQSGEVIKDIFGAVLVCAGHHTTPLWPEFQDQELFHGKILHSHGYRIEEGFKNKRVAIVGAGNSAMDIAVELTRSTKQVYLSTRRGFWLTPRVGPWGIPFDLLFLTRFFNLIFNLLPWNFVNSLFETYINFHVNHKAYGIKPSHRYIAQHPTLIDSLPSYILSGIIRIKGNIERFTQNGVIFQNETDETPLDAVVFCTGYRMAYPFIEDIKFPDNKVELYKFIFPPGFQHPTLAFMGLFQIVGAGFPSFDMQGRWVAKILNGKLGLPPKSEMVKDIQNSLQESRNIFGSSPNHTVHVYYLNYMDDLAERIGCKPNLLRMLFRDPKLFMYCFFGPCLAYQYRLEGPDSWEGARDAIMKYKKRLHTPLKSTRMVQNEKKTKYFSFKLIFIGFIILFWMYI</sequence>
<comment type="catalytic activity">
    <reaction evidence="21">
        <text>(2E)-geranial + NADPH + O2 + H(+) = (1E)-2,6-dimethylhepta-1,5-dien-1-yl formate + NADP(+) + H2O</text>
        <dbReference type="Rhea" id="RHEA:54860"/>
        <dbReference type="ChEBI" id="CHEBI:15377"/>
        <dbReference type="ChEBI" id="CHEBI:15378"/>
        <dbReference type="ChEBI" id="CHEBI:15379"/>
        <dbReference type="ChEBI" id="CHEBI:16980"/>
        <dbReference type="ChEBI" id="CHEBI:57783"/>
        <dbReference type="ChEBI" id="CHEBI:58349"/>
        <dbReference type="ChEBI" id="CHEBI:138375"/>
    </reaction>
    <physiologicalReaction direction="left-to-right" evidence="21">
        <dbReference type="Rhea" id="RHEA:54861"/>
    </physiologicalReaction>
</comment>
<dbReference type="Proteomes" id="UP001235939">
    <property type="component" value="Chromosome 20"/>
</dbReference>
<evidence type="ECO:0000256" key="1">
    <source>
        <dbReference type="ARBA" id="ARBA00004524"/>
    </source>
</evidence>
<dbReference type="Pfam" id="PF00743">
    <property type="entry name" value="FMO-like"/>
    <property type="match status" value="1"/>
</dbReference>
<evidence type="ECO:0000256" key="27">
    <source>
        <dbReference type="SAM" id="Phobius"/>
    </source>
</evidence>
<keyword evidence="29" id="KW-1185">Reference proteome</keyword>
<comment type="cofactor">
    <cofactor evidence="25 26">
        <name>FAD</name>
        <dbReference type="ChEBI" id="CHEBI:57692"/>
    </cofactor>
</comment>
<evidence type="ECO:0000313" key="29">
    <source>
        <dbReference type="Proteomes" id="UP001235939"/>
    </source>
</evidence>
<dbReference type="Gene3D" id="3.50.50.60">
    <property type="entry name" value="FAD/NAD(P)-binding domain"/>
    <property type="match status" value="3"/>
</dbReference>
<evidence type="ECO:0000313" key="28">
    <source>
        <dbReference type="EMBL" id="UYV81762.1"/>
    </source>
</evidence>
<evidence type="ECO:0000256" key="21">
    <source>
        <dbReference type="ARBA" id="ARBA00048989"/>
    </source>
</evidence>
<evidence type="ECO:0000256" key="6">
    <source>
        <dbReference type="ARBA" id="ARBA00022692"/>
    </source>
</evidence>
<comment type="catalytic activity">
    <reaction evidence="20">
        <text>octan-3-one + NADPH + O2 + H(+) = ethyl hexanoate + NADP(+) + H2O</text>
        <dbReference type="Rhea" id="RHEA:54856"/>
        <dbReference type="ChEBI" id="CHEBI:15377"/>
        <dbReference type="ChEBI" id="CHEBI:15378"/>
        <dbReference type="ChEBI" id="CHEBI:15379"/>
        <dbReference type="ChEBI" id="CHEBI:57783"/>
        <dbReference type="ChEBI" id="CHEBI:58349"/>
        <dbReference type="ChEBI" id="CHEBI:80946"/>
        <dbReference type="ChEBI" id="CHEBI:86055"/>
    </reaction>
    <physiologicalReaction direction="left-to-right" evidence="20">
        <dbReference type="Rhea" id="RHEA:54857"/>
    </physiologicalReaction>
</comment>
<keyword evidence="12" id="KW-0443">Lipid metabolism</keyword>
<evidence type="ECO:0000256" key="24">
    <source>
        <dbReference type="ARBA" id="ARBA00049475"/>
    </source>
</evidence>
<dbReference type="PANTHER" id="PTHR23023">
    <property type="entry name" value="DIMETHYLANILINE MONOOXYGENASE"/>
    <property type="match status" value="1"/>
</dbReference>
<evidence type="ECO:0000256" key="4">
    <source>
        <dbReference type="ARBA" id="ARBA00022553"/>
    </source>
</evidence>
<evidence type="ECO:0000256" key="18">
    <source>
        <dbReference type="ARBA" id="ARBA00047864"/>
    </source>
</evidence>
<dbReference type="InterPro" id="IPR050346">
    <property type="entry name" value="FMO-like"/>
</dbReference>
<evidence type="ECO:0000256" key="14">
    <source>
        <dbReference type="ARBA" id="ARBA00045722"/>
    </source>
</evidence>
<comment type="catalytic activity">
    <reaction evidence="19">
        <text>hexan-3-one + NADPH + O2 + H(+) = ethyl butanoate + NADP(+) + H2O</text>
        <dbReference type="Rhea" id="RHEA:54844"/>
        <dbReference type="ChEBI" id="CHEBI:15377"/>
        <dbReference type="ChEBI" id="CHEBI:15378"/>
        <dbReference type="ChEBI" id="CHEBI:15379"/>
        <dbReference type="ChEBI" id="CHEBI:57783"/>
        <dbReference type="ChEBI" id="CHEBI:58349"/>
        <dbReference type="ChEBI" id="CHEBI:88764"/>
        <dbReference type="ChEBI" id="CHEBI:89891"/>
    </reaction>
    <physiologicalReaction direction="left-to-right" evidence="19">
        <dbReference type="Rhea" id="RHEA:54845"/>
    </physiologicalReaction>
</comment>
<evidence type="ECO:0000256" key="7">
    <source>
        <dbReference type="ARBA" id="ARBA00022827"/>
    </source>
</evidence>
<comment type="catalytic activity">
    <reaction evidence="23">
        <text>N,N-dimethylaniline + NADPH + O2 + H(+) = N,N-dimethylaniline N-oxide + NADP(+) + H2O</text>
        <dbReference type="Rhea" id="RHEA:24468"/>
        <dbReference type="ChEBI" id="CHEBI:15377"/>
        <dbReference type="ChEBI" id="CHEBI:15378"/>
        <dbReference type="ChEBI" id="CHEBI:15379"/>
        <dbReference type="ChEBI" id="CHEBI:16269"/>
        <dbReference type="ChEBI" id="CHEBI:17735"/>
        <dbReference type="ChEBI" id="CHEBI:57783"/>
        <dbReference type="ChEBI" id="CHEBI:58349"/>
        <dbReference type="EC" id="1.14.13.8"/>
    </reaction>
    <physiologicalReaction direction="left-to-right" evidence="23">
        <dbReference type="Rhea" id="RHEA:24469"/>
    </physiologicalReaction>
</comment>
<keyword evidence="9 25" id="KW-0521">NADP</keyword>
<evidence type="ECO:0000256" key="17">
    <source>
        <dbReference type="ARBA" id="ARBA00047855"/>
    </source>
</evidence>
<evidence type="ECO:0000256" key="11">
    <source>
        <dbReference type="ARBA" id="ARBA00023002"/>
    </source>
</evidence>
<evidence type="ECO:0000256" key="16">
    <source>
        <dbReference type="ARBA" id="ARBA00047574"/>
    </source>
</evidence>
<dbReference type="PIRSF" id="PIRSF000332">
    <property type="entry name" value="FMO"/>
    <property type="match status" value="1"/>
</dbReference>
<keyword evidence="8" id="KW-0492">Microsome</keyword>
<keyword evidence="5 25" id="KW-0285">Flavoprotein</keyword>
<evidence type="ECO:0000256" key="10">
    <source>
        <dbReference type="ARBA" id="ARBA00022989"/>
    </source>
</evidence>
<dbReference type="InterPro" id="IPR000960">
    <property type="entry name" value="Flavin_mOase"/>
</dbReference>
<evidence type="ECO:0000256" key="3">
    <source>
        <dbReference type="ARBA" id="ARBA00022481"/>
    </source>
</evidence>
<gene>
    <name evidence="28" type="ORF">LAZ67_20002271</name>
</gene>
<comment type="catalytic activity">
    <reaction evidence="18">
        <text>NADPH + O2 + H(+) = H2O2 + NADP(+)</text>
        <dbReference type="Rhea" id="RHEA:11260"/>
        <dbReference type="ChEBI" id="CHEBI:15378"/>
        <dbReference type="ChEBI" id="CHEBI:15379"/>
        <dbReference type="ChEBI" id="CHEBI:16240"/>
        <dbReference type="ChEBI" id="CHEBI:57783"/>
        <dbReference type="ChEBI" id="CHEBI:58349"/>
        <dbReference type="EC" id="1.6.3.1"/>
    </reaction>
    <physiologicalReaction direction="left-to-right" evidence="18">
        <dbReference type="Rhea" id="RHEA:11261"/>
    </physiologicalReaction>
</comment>
<comment type="catalytic activity">
    <reaction evidence="16">
        <text>heptan-2-one + NADPH + O2 + H(+) = pentyl acetate + NADP(+) + H2O</text>
        <dbReference type="Rhea" id="RHEA:54836"/>
        <dbReference type="ChEBI" id="CHEBI:5672"/>
        <dbReference type="ChEBI" id="CHEBI:15377"/>
        <dbReference type="ChEBI" id="CHEBI:15378"/>
        <dbReference type="ChEBI" id="CHEBI:15379"/>
        <dbReference type="ChEBI" id="CHEBI:57783"/>
        <dbReference type="ChEBI" id="CHEBI:58349"/>
        <dbReference type="ChEBI" id="CHEBI:87362"/>
    </reaction>
    <physiologicalReaction direction="left-to-right" evidence="16">
        <dbReference type="Rhea" id="RHEA:54837"/>
    </physiologicalReaction>
</comment>
<keyword evidence="6 27" id="KW-0812">Transmembrane</keyword>
<evidence type="ECO:0000256" key="2">
    <source>
        <dbReference type="ARBA" id="ARBA00009183"/>
    </source>
</evidence>
<evidence type="ECO:0000256" key="26">
    <source>
        <dbReference type="RuleBase" id="RU361177"/>
    </source>
</evidence>
<comment type="catalytic activity">
    <reaction evidence="15">
        <text>hexan-3-one + NADPH + O2 + H(+) = propyl propanoate + NADP(+) + H2O</text>
        <dbReference type="Rhea" id="RHEA:54848"/>
        <dbReference type="ChEBI" id="CHEBI:15377"/>
        <dbReference type="ChEBI" id="CHEBI:15378"/>
        <dbReference type="ChEBI" id="CHEBI:15379"/>
        <dbReference type="ChEBI" id="CHEBI:57783"/>
        <dbReference type="ChEBI" id="CHEBI:58349"/>
        <dbReference type="ChEBI" id="CHEBI:89828"/>
        <dbReference type="ChEBI" id="CHEBI:89891"/>
    </reaction>
    <physiologicalReaction direction="left-to-right" evidence="15">
        <dbReference type="Rhea" id="RHEA:54849"/>
    </physiologicalReaction>
</comment>
<dbReference type="SUPFAM" id="SSF51905">
    <property type="entry name" value="FAD/NAD(P)-binding domain"/>
    <property type="match status" value="2"/>
</dbReference>
<evidence type="ECO:0000256" key="22">
    <source>
        <dbReference type="ARBA" id="ARBA00048990"/>
    </source>
</evidence>